<accession>A0A017SPQ7</accession>
<proteinExistence type="predicted"/>
<sequence length="74" mass="8020">MWLTVTKVLTSQNRTIMGIRTAEKCYQFFSIAGITGICGIIIPGDQSGRPHELTCATLFLNPSRGAFSGNNTGR</sequence>
<dbReference type="GeneID" id="63696073"/>
<gene>
    <name evidence="1" type="ORF">EURHEDRAFT_408928</name>
</gene>
<evidence type="ECO:0000313" key="1">
    <source>
        <dbReference type="EMBL" id="EYE98574.1"/>
    </source>
</evidence>
<evidence type="ECO:0000313" key="2">
    <source>
        <dbReference type="Proteomes" id="UP000019804"/>
    </source>
</evidence>
<name>A0A017SPQ7_ASPRC</name>
<reference evidence="2" key="1">
    <citation type="journal article" date="2014" name="Nat. Commun.">
        <title>Genomic adaptations of the halophilic Dead Sea filamentous fungus Eurotium rubrum.</title>
        <authorList>
            <person name="Kis-Papo T."/>
            <person name="Weig A.R."/>
            <person name="Riley R."/>
            <person name="Persoh D."/>
            <person name="Salamov A."/>
            <person name="Sun H."/>
            <person name="Lipzen A."/>
            <person name="Wasser S.P."/>
            <person name="Rambold G."/>
            <person name="Grigoriev I.V."/>
            <person name="Nevo E."/>
        </authorList>
    </citation>
    <scope>NUCLEOTIDE SEQUENCE [LARGE SCALE GENOMIC DNA]</scope>
    <source>
        <strain evidence="2">CBS 135680</strain>
    </source>
</reference>
<dbReference type="RefSeq" id="XP_040642262.1">
    <property type="nucleotide sequence ID" value="XM_040780949.1"/>
</dbReference>
<organism evidence="1 2">
    <name type="scientific">Aspergillus ruber (strain CBS 135680)</name>
    <dbReference type="NCBI Taxonomy" id="1388766"/>
    <lineage>
        <taxon>Eukaryota</taxon>
        <taxon>Fungi</taxon>
        <taxon>Dikarya</taxon>
        <taxon>Ascomycota</taxon>
        <taxon>Pezizomycotina</taxon>
        <taxon>Eurotiomycetes</taxon>
        <taxon>Eurotiomycetidae</taxon>
        <taxon>Eurotiales</taxon>
        <taxon>Aspergillaceae</taxon>
        <taxon>Aspergillus</taxon>
        <taxon>Aspergillus subgen. Aspergillus</taxon>
    </lineage>
</organism>
<dbReference type="HOGENOM" id="CLU_2687379_0_0_1"/>
<keyword evidence="2" id="KW-1185">Reference proteome</keyword>
<dbReference type="AlphaFoldDB" id="A0A017SPQ7"/>
<dbReference type="EMBL" id="KK088413">
    <property type="protein sequence ID" value="EYE98574.1"/>
    <property type="molecule type" value="Genomic_DNA"/>
</dbReference>
<dbReference type="Proteomes" id="UP000019804">
    <property type="component" value="Unassembled WGS sequence"/>
</dbReference>
<protein>
    <submittedName>
        <fullName evidence="1">Uncharacterized protein</fullName>
    </submittedName>
</protein>